<organism evidence="1 2">
    <name type="scientific">Candidatus Scalindua brodae</name>
    <dbReference type="NCBI Taxonomy" id="237368"/>
    <lineage>
        <taxon>Bacteria</taxon>
        <taxon>Pseudomonadati</taxon>
        <taxon>Planctomycetota</taxon>
        <taxon>Candidatus Brocadiia</taxon>
        <taxon>Candidatus Brocadiales</taxon>
        <taxon>Candidatus Scalinduaceae</taxon>
        <taxon>Candidatus Scalindua</taxon>
    </lineage>
</organism>
<sequence>MQKIFITIMLPVIWLFIAESSFGESEAVSLDDKLSVALIKTHFNDAEDYFKRNFLSINPEEDFAELAMIHANMVLTTLKKSDKPAIIGLALSKPLIDRFKQLLDSNKVPVSKTKLSKLVTVAGKMMTYEISVRPNNSVLLLGTSDEGDEIFSKIIISFAPLNIIIKTHVTINGKSSNFKLVATDNMLGTVLVSMFKFETESAMFHFKVPKDQAKPIFPLALGMISNSSDQTLSDIFRSFRQ</sequence>
<protein>
    <submittedName>
        <fullName evidence="1">Uncharacterized protein</fullName>
    </submittedName>
</protein>
<dbReference type="AlphaFoldDB" id="A0A0B0EFA0"/>
<reference evidence="1 2" key="1">
    <citation type="submission" date="2014-10" db="EMBL/GenBank/DDBJ databases">
        <title>Draft genome of anammox bacterium scalindua brodae, obtained using differential coverage binning of sequence data from two enrichment reactors.</title>
        <authorList>
            <person name="Speth D.R."/>
            <person name="Russ L."/>
            <person name="Kartal B."/>
            <person name="Op den Camp H.J."/>
            <person name="Dutilh B.E."/>
            <person name="Jetten M.S."/>
        </authorList>
    </citation>
    <scope>NUCLEOTIDE SEQUENCE [LARGE SCALE GENOMIC DNA]</scope>
    <source>
        <strain evidence="1">RU1</strain>
    </source>
</reference>
<evidence type="ECO:0000313" key="2">
    <source>
        <dbReference type="Proteomes" id="UP000030652"/>
    </source>
</evidence>
<proteinExistence type="predicted"/>
<gene>
    <name evidence="1" type="ORF">SCABRO_02483</name>
</gene>
<dbReference type="EMBL" id="JRYO01000177">
    <property type="protein sequence ID" value="KHE91782.1"/>
    <property type="molecule type" value="Genomic_DNA"/>
</dbReference>
<evidence type="ECO:0000313" key="1">
    <source>
        <dbReference type="EMBL" id="KHE91782.1"/>
    </source>
</evidence>
<accession>A0A0B0EFA0</accession>
<dbReference type="Proteomes" id="UP000030652">
    <property type="component" value="Unassembled WGS sequence"/>
</dbReference>
<comment type="caution">
    <text evidence="1">The sequence shown here is derived from an EMBL/GenBank/DDBJ whole genome shotgun (WGS) entry which is preliminary data.</text>
</comment>
<name>A0A0B0EFA0_9BACT</name>